<evidence type="ECO:0000313" key="1">
    <source>
        <dbReference type="EMBL" id="PRO65636.1"/>
    </source>
</evidence>
<dbReference type="Proteomes" id="UP000243650">
    <property type="component" value="Unassembled WGS sequence"/>
</dbReference>
<name>A0A2P6MH74_ALKUR</name>
<gene>
    <name evidence="1" type="ORF">C6I21_08925</name>
</gene>
<accession>A0A2P6MH74</accession>
<dbReference type="EMBL" id="PVNS01000007">
    <property type="protein sequence ID" value="PRO65636.1"/>
    <property type="molecule type" value="Genomic_DNA"/>
</dbReference>
<comment type="caution">
    <text evidence="1">The sequence shown here is derived from an EMBL/GenBank/DDBJ whole genome shotgun (WGS) entry which is preliminary data.</text>
</comment>
<sequence length="142" mass="15874">MKSYFLFTAIVITMVLAGCQEESSQVQVDDYVEGRLVSINEDHFIVNVSDAYSSYAEQERLDYDGDEKQIAVSRTDGLDIITMENESISGEEIEELAAEDAPVPAYVDYEISAQVHNELDDHDDYYFPAVESSILVVDDGAE</sequence>
<reference evidence="1 2" key="1">
    <citation type="submission" date="2018-03" db="EMBL/GenBank/DDBJ databases">
        <title>Bacillus urumqiensis sp. nov., a moderately haloalkaliphilic bacterium isolated from a salt lake.</title>
        <authorList>
            <person name="Zhao B."/>
            <person name="Liao Z."/>
        </authorList>
    </citation>
    <scope>NUCLEOTIDE SEQUENCE [LARGE SCALE GENOMIC DNA]</scope>
    <source>
        <strain evidence="1 2">BZ-SZ-XJ18</strain>
    </source>
</reference>
<proteinExistence type="predicted"/>
<evidence type="ECO:0000313" key="2">
    <source>
        <dbReference type="Proteomes" id="UP000243650"/>
    </source>
</evidence>
<protein>
    <submittedName>
        <fullName evidence="1">Uncharacterized protein</fullName>
    </submittedName>
</protein>
<dbReference type="PROSITE" id="PS51257">
    <property type="entry name" value="PROKAR_LIPOPROTEIN"/>
    <property type="match status" value="1"/>
</dbReference>
<dbReference type="RefSeq" id="WP_105959105.1">
    <property type="nucleotide sequence ID" value="NZ_PVNS01000007.1"/>
</dbReference>
<keyword evidence="2" id="KW-1185">Reference proteome</keyword>
<dbReference type="AlphaFoldDB" id="A0A2P6MH74"/>
<organism evidence="1 2">
    <name type="scientific">Alkalicoccus urumqiensis</name>
    <name type="common">Bacillus urumqiensis</name>
    <dbReference type="NCBI Taxonomy" id="1548213"/>
    <lineage>
        <taxon>Bacteria</taxon>
        <taxon>Bacillati</taxon>
        <taxon>Bacillota</taxon>
        <taxon>Bacilli</taxon>
        <taxon>Bacillales</taxon>
        <taxon>Bacillaceae</taxon>
        <taxon>Alkalicoccus</taxon>
    </lineage>
</organism>